<comment type="caution">
    <text evidence="3">The sequence shown here is derived from an EMBL/GenBank/DDBJ whole genome shotgun (WGS) entry which is preliminary data.</text>
</comment>
<keyword evidence="4" id="KW-1185">Reference proteome</keyword>
<sequence length="297" mass="32949">MKTKLFLALLAGVLLLGACKGSNYEATRDDKASSSSADTVAVSANSAGADSLPTKLVKTADMRFKVKNVQQTGDAIAALTVRDGGMVMHHQMQTNVERSEDIRVSDDSVKRVSALNTSADMTVKVPSEKLESFMTEVSHMGMYITLRKMDIEDRTLDYLSEKLKLRNRQDLIDQQKKGKVIIKNPVNVMLLKDDMVEQQIANMRTDAAVKYSVVSLGFYQSNSIHQEMIANDDPSAYQLPFFKRFGIAVSNGWYAFVDVLLGLANAWVFIVLGLALWGLYRYYKRKHGLGFAGGIKS</sequence>
<dbReference type="InterPro" id="IPR025645">
    <property type="entry name" value="DUF4349"/>
</dbReference>
<dbReference type="Proteomes" id="UP000245678">
    <property type="component" value="Unassembled WGS sequence"/>
</dbReference>
<reference evidence="3 4" key="1">
    <citation type="submission" date="2018-05" db="EMBL/GenBank/DDBJ databases">
        <title>Genomic Encyclopedia of Archaeal and Bacterial Type Strains, Phase II (KMG-II): from individual species to whole genera.</title>
        <authorList>
            <person name="Goeker M."/>
        </authorList>
    </citation>
    <scope>NUCLEOTIDE SEQUENCE [LARGE SCALE GENOMIC DNA]</scope>
    <source>
        <strain evidence="3 4">DSM 19975</strain>
    </source>
</reference>
<feature type="transmembrane region" description="Helical" evidence="1">
    <location>
        <begin position="253"/>
        <end position="280"/>
    </location>
</feature>
<evidence type="ECO:0000259" key="2">
    <source>
        <dbReference type="Pfam" id="PF14257"/>
    </source>
</evidence>
<accession>A0A316H457</accession>
<gene>
    <name evidence="3" type="ORF">LX99_04031</name>
</gene>
<dbReference type="Pfam" id="PF14257">
    <property type="entry name" value="DUF4349"/>
    <property type="match status" value="1"/>
</dbReference>
<name>A0A316H457_9SPHI</name>
<proteinExistence type="predicted"/>
<protein>
    <submittedName>
        <fullName evidence="3">Uncharacterized protein DUF4349</fullName>
    </submittedName>
</protein>
<dbReference type="EMBL" id="QGHA01000009">
    <property type="protein sequence ID" value="PWK74230.1"/>
    <property type="molecule type" value="Genomic_DNA"/>
</dbReference>
<keyword evidence="1" id="KW-0472">Membrane</keyword>
<dbReference type="PROSITE" id="PS51257">
    <property type="entry name" value="PROKAR_LIPOPROTEIN"/>
    <property type="match status" value="1"/>
</dbReference>
<dbReference type="RefSeq" id="WP_109609432.1">
    <property type="nucleotide sequence ID" value="NZ_QGHA01000009.1"/>
</dbReference>
<dbReference type="AlphaFoldDB" id="A0A316H457"/>
<evidence type="ECO:0000256" key="1">
    <source>
        <dbReference type="SAM" id="Phobius"/>
    </source>
</evidence>
<keyword evidence="1" id="KW-1133">Transmembrane helix</keyword>
<feature type="domain" description="DUF4349" evidence="2">
    <location>
        <begin position="55"/>
        <end position="174"/>
    </location>
</feature>
<keyword evidence="1" id="KW-0812">Transmembrane</keyword>
<organism evidence="3 4">
    <name type="scientific">Mucilaginibacter oryzae</name>
    <dbReference type="NCBI Taxonomy" id="468058"/>
    <lineage>
        <taxon>Bacteria</taxon>
        <taxon>Pseudomonadati</taxon>
        <taxon>Bacteroidota</taxon>
        <taxon>Sphingobacteriia</taxon>
        <taxon>Sphingobacteriales</taxon>
        <taxon>Sphingobacteriaceae</taxon>
        <taxon>Mucilaginibacter</taxon>
    </lineage>
</organism>
<evidence type="ECO:0000313" key="4">
    <source>
        <dbReference type="Proteomes" id="UP000245678"/>
    </source>
</evidence>
<evidence type="ECO:0000313" key="3">
    <source>
        <dbReference type="EMBL" id="PWK74230.1"/>
    </source>
</evidence>